<dbReference type="Proteomes" id="UP000284543">
    <property type="component" value="Unassembled WGS sequence"/>
</dbReference>
<dbReference type="Gene3D" id="3.30.70.270">
    <property type="match status" value="1"/>
</dbReference>
<comment type="caution">
    <text evidence="1">The sequence shown here is derived from an EMBL/GenBank/DDBJ whole genome shotgun (WGS) entry which is preliminary data.</text>
</comment>
<protein>
    <recommendedName>
        <fullName evidence="5">Transcriptional regulator</fullName>
    </recommendedName>
</protein>
<dbReference type="KEGG" id="cbol:CGC65_08640"/>
<dbReference type="EMBL" id="QSHZ01000050">
    <property type="protein sequence ID" value="RHC48080.1"/>
    <property type="molecule type" value="Genomic_DNA"/>
</dbReference>
<evidence type="ECO:0000313" key="3">
    <source>
        <dbReference type="Proteomes" id="UP000283975"/>
    </source>
</evidence>
<evidence type="ECO:0000313" key="2">
    <source>
        <dbReference type="EMBL" id="RHC48080.1"/>
    </source>
</evidence>
<organism evidence="1 4">
    <name type="scientific">Enterocloster bolteae</name>
    <dbReference type="NCBI Taxonomy" id="208479"/>
    <lineage>
        <taxon>Bacteria</taxon>
        <taxon>Bacillati</taxon>
        <taxon>Bacillota</taxon>
        <taxon>Clostridia</taxon>
        <taxon>Lachnospirales</taxon>
        <taxon>Lachnospiraceae</taxon>
        <taxon>Enterocloster</taxon>
    </lineage>
</organism>
<reference evidence="3 4" key="1">
    <citation type="submission" date="2018-08" db="EMBL/GenBank/DDBJ databases">
        <title>A genome reference for cultivated species of the human gut microbiota.</title>
        <authorList>
            <person name="Zou Y."/>
            <person name="Xue W."/>
            <person name="Luo G."/>
        </authorList>
    </citation>
    <scope>NUCLEOTIDE SEQUENCE [LARGE SCALE GENOMIC DNA]</scope>
    <source>
        <strain evidence="1 4">AF14-18</strain>
        <strain evidence="2 3">AM35-14</strain>
    </source>
</reference>
<evidence type="ECO:0000313" key="1">
    <source>
        <dbReference type="EMBL" id="RGV72085.1"/>
    </source>
</evidence>
<dbReference type="EMBL" id="QRZM01000016">
    <property type="protein sequence ID" value="RGV72085.1"/>
    <property type="molecule type" value="Genomic_DNA"/>
</dbReference>
<sequence>MIVGVVGPRESCVIIRKAIQQIDQSHEVRLYTRELVREAVDVIDTCEQECDGVIFTGSGICDYVLGHHQMQKPYTYIRRSASSIAEVFLKMVREGREIDTFSIDVVEKQIIEDILDAFHIQPRNIYTCPLLAGVAEEEYVAWHMELLEKKMTDVAVTAYVAVYHMIEEKGGRVFYLEPKRSQVRDALADLEKGWALAQAEYSQIAVELIQMSNFPEKEDQYYSAMASKAEFEVELIRYVRGIQGSVFPFGRDEYVIYANSGVVKGKKNHKDLRILQREGKNLGLVVNAGLGMGLTAYQAEMHARKALEYSLGKGEGGIFQIDEEEKIQGPLGLEQQLQYSMISFDPKIQTISEKTGLSMESILKIQAIADVRKSYVFDASELAECLGITVRSARRILSKIQAAGLGTVCARESAAKGGRPRALVELNFGLRDKTHKD</sequence>
<dbReference type="AlphaFoldDB" id="A0A412YWU1"/>
<proteinExistence type="predicted"/>
<accession>A0A412YWU1</accession>
<evidence type="ECO:0000313" key="4">
    <source>
        <dbReference type="Proteomes" id="UP000284543"/>
    </source>
</evidence>
<evidence type="ECO:0008006" key="5">
    <source>
        <dbReference type="Google" id="ProtNLM"/>
    </source>
</evidence>
<dbReference type="InterPro" id="IPR043128">
    <property type="entry name" value="Rev_trsase/Diguanyl_cyclase"/>
</dbReference>
<name>A0A412YWU1_9FIRM</name>
<dbReference type="Proteomes" id="UP000283975">
    <property type="component" value="Unassembled WGS sequence"/>
</dbReference>
<dbReference type="RefSeq" id="WP_002565894.1">
    <property type="nucleotide sequence ID" value="NZ_CABKUK010000002.1"/>
</dbReference>
<gene>
    <name evidence="2" type="ORF">DW839_29200</name>
    <name evidence="1" type="ORF">DWW02_25570</name>
</gene>